<feature type="signal peptide" evidence="4">
    <location>
        <begin position="1"/>
        <end position="23"/>
    </location>
</feature>
<dbReference type="EMBL" id="BLLF01001484">
    <property type="protein sequence ID" value="GFH19564.1"/>
    <property type="molecule type" value="Genomic_DNA"/>
</dbReference>
<comment type="caution">
    <text evidence="5">The sequence shown here is derived from an EMBL/GenBank/DDBJ whole genome shotgun (WGS) entry which is preliminary data.</text>
</comment>
<dbReference type="InterPro" id="IPR036291">
    <property type="entry name" value="NAD(P)-bd_dom_sf"/>
</dbReference>
<gene>
    <name evidence="5" type="ORF">HaLaN_16527</name>
</gene>
<dbReference type="SUPFAM" id="SSF51735">
    <property type="entry name" value="NAD(P)-binding Rossmann-fold domains"/>
    <property type="match status" value="1"/>
</dbReference>
<dbReference type="PANTHER" id="PTHR42813">
    <property type="entry name" value="ZINC-TYPE ALCOHOL DEHYDROGENASE-LIKE"/>
    <property type="match status" value="1"/>
</dbReference>
<organism evidence="5 6">
    <name type="scientific">Haematococcus lacustris</name>
    <name type="common">Green alga</name>
    <name type="synonym">Haematococcus pluvialis</name>
    <dbReference type="NCBI Taxonomy" id="44745"/>
    <lineage>
        <taxon>Eukaryota</taxon>
        <taxon>Viridiplantae</taxon>
        <taxon>Chlorophyta</taxon>
        <taxon>core chlorophytes</taxon>
        <taxon>Chlorophyceae</taxon>
        <taxon>CS clade</taxon>
        <taxon>Chlamydomonadales</taxon>
        <taxon>Haematococcaceae</taxon>
        <taxon>Haematococcus</taxon>
    </lineage>
</organism>
<feature type="chain" id="PRO_5025646049" evidence="4">
    <location>
        <begin position="24"/>
        <end position="248"/>
    </location>
</feature>
<evidence type="ECO:0000256" key="2">
    <source>
        <dbReference type="ARBA" id="ARBA00022723"/>
    </source>
</evidence>
<keyword evidence="2" id="KW-0479">Metal-binding</keyword>
<dbReference type="GO" id="GO:0046872">
    <property type="term" value="F:metal ion binding"/>
    <property type="evidence" value="ECO:0007669"/>
    <property type="project" value="UniProtKB-KW"/>
</dbReference>
<keyword evidence="6" id="KW-1185">Reference proteome</keyword>
<dbReference type="Gene3D" id="3.90.180.10">
    <property type="entry name" value="Medium-chain alcohol dehydrogenases, catalytic domain"/>
    <property type="match status" value="1"/>
</dbReference>
<evidence type="ECO:0000313" key="5">
    <source>
        <dbReference type="EMBL" id="GFH19564.1"/>
    </source>
</evidence>
<dbReference type="PANTHER" id="PTHR42813:SF1">
    <property type="entry name" value="DEHYDROGENASE, PUTATIVE (AFU_ORTHOLOGUE AFUA_5G03930)-RELATED"/>
    <property type="match status" value="1"/>
</dbReference>
<evidence type="ECO:0000256" key="4">
    <source>
        <dbReference type="SAM" id="SignalP"/>
    </source>
</evidence>
<evidence type="ECO:0000256" key="1">
    <source>
        <dbReference type="ARBA" id="ARBA00001947"/>
    </source>
</evidence>
<reference evidence="5 6" key="1">
    <citation type="submission" date="2020-02" db="EMBL/GenBank/DDBJ databases">
        <title>Draft genome sequence of Haematococcus lacustris strain NIES-144.</title>
        <authorList>
            <person name="Morimoto D."/>
            <person name="Nakagawa S."/>
            <person name="Yoshida T."/>
            <person name="Sawayama S."/>
        </authorList>
    </citation>
    <scope>NUCLEOTIDE SEQUENCE [LARGE SCALE GENOMIC DNA]</scope>
    <source>
        <strain evidence="5 6">NIES-144</strain>
    </source>
</reference>
<protein>
    <submittedName>
        <fullName evidence="5">Sorbitol dehydrogenase</fullName>
    </submittedName>
</protein>
<dbReference type="Gene3D" id="3.40.50.720">
    <property type="entry name" value="NAD(P)-binding Rossmann-like Domain"/>
    <property type="match status" value="1"/>
</dbReference>
<proteinExistence type="predicted"/>
<comment type="cofactor">
    <cofactor evidence="1">
        <name>Zn(2+)</name>
        <dbReference type="ChEBI" id="CHEBI:29105"/>
    </cofactor>
</comment>
<evidence type="ECO:0000256" key="3">
    <source>
        <dbReference type="ARBA" id="ARBA00022833"/>
    </source>
</evidence>
<dbReference type="AlphaFoldDB" id="A0A699ZL75"/>
<keyword evidence="3" id="KW-0862">Zinc</keyword>
<sequence length="248" mass="26979">MLHGVLSVLSFICLFGVPADVIAGPVELFVNRPGSVTGSIDKFKSRPGGPRDDLNRFISRPGGIAGPGGALGPAGRVILIDKEVYRLEYAAKKVPGVETLDYSKKKVDAELRAMFGDLQGPDVCIEAVGFHYAKTMLHMIEQKLMLETDPADVLNELIRCCRKGGVISIVGVYAGFTNHFNIGAFMEKALTMRGGQTPVQKYWHLLLKKVQTGALDPTMVITHPLPLDQAVHAYKIFNEKKDGCIKAS</sequence>
<feature type="non-terminal residue" evidence="5">
    <location>
        <position position="1"/>
    </location>
</feature>
<evidence type="ECO:0000313" key="6">
    <source>
        <dbReference type="Proteomes" id="UP000485058"/>
    </source>
</evidence>
<dbReference type="Proteomes" id="UP000485058">
    <property type="component" value="Unassembled WGS sequence"/>
</dbReference>
<name>A0A699ZL75_HAELA</name>
<accession>A0A699ZL75</accession>
<keyword evidence="4" id="KW-0732">Signal</keyword>